<accession>A0A9D3T4N5</accession>
<dbReference type="SUPFAM" id="SSF53474">
    <property type="entry name" value="alpha/beta-Hydrolases"/>
    <property type="match status" value="1"/>
</dbReference>
<dbReference type="PANTHER" id="PTHR11010">
    <property type="entry name" value="PROTEASE S28 PRO-X CARBOXYPEPTIDASE-RELATED"/>
    <property type="match status" value="1"/>
</dbReference>
<dbReference type="Pfam" id="PF05577">
    <property type="entry name" value="Peptidase_S28"/>
    <property type="match status" value="1"/>
</dbReference>
<dbReference type="GO" id="GO:0008239">
    <property type="term" value="F:dipeptidyl-peptidase activity"/>
    <property type="evidence" value="ECO:0007669"/>
    <property type="project" value="TreeGrafter"/>
</dbReference>
<evidence type="ECO:0000313" key="7">
    <source>
        <dbReference type="EMBL" id="KAG7470774.1"/>
    </source>
</evidence>
<keyword evidence="8" id="KW-1185">Reference proteome</keyword>
<protein>
    <recommendedName>
        <fullName evidence="9">Thymus-specific serine protease</fullName>
    </recommendedName>
</protein>
<organism evidence="7 8">
    <name type="scientific">Megalops atlanticus</name>
    <name type="common">Tarpon</name>
    <name type="synonym">Clupea gigantea</name>
    <dbReference type="NCBI Taxonomy" id="7932"/>
    <lineage>
        <taxon>Eukaryota</taxon>
        <taxon>Metazoa</taxon>
        <taxon>Chordata</taxon>
        <taxon>Craniata</taxon>
        <taxon>Vertebrata</taxon>
        <taxon>Euteleostomi</taxon>
        <taxon>Actinopterygii</taxon>
        <taxon>Neopterygii</taxon>
        <taxon>Teleostei</taxon>
        <taxon>Elopiformes</taxon>
        <taxon>Megalopidae</taxon>
        <taxon>Megalops</taxon>
    </lineage>
</organism>
<dbReference type="GO" id="GO:0006508">
    <property type="term" value="P:proteolysis"/>
    <property type="evidence" value="ECO:0007669"/>
    <property type="project" value="UniProtKB-KW"/>
</dbReference>
<dbReference type="AlphaFoldDB" id="A0A9D3T4N5"/>
<sequence>MVLSPIRCVYLLLLINFAYSGRVMRKIKERVHQVQYQRAKQHLLLGAVAGRRPVMQVKEGIIHQPLDHFDSQLTGTIPQRFFVNEAYWQSPNGPVFLYIGGESAISEYSVQSGHHVNMAEEHGALLVALEHRFYGESINPDGLKTENLRYLSSQQALADLVAFYGYISDRYSLSHKNTWISFGGSYPGSLSAWLRGKFPHLIYASVASSAPVKAKLDFSTYNKVVGESLMDEGVGGSVKCVNAVWEAFAALEAALLGGNETQAGKDFCCCTPPTTPEDQTELVQSLADIFMGAVQYNQEGATLSIDKVCTIMTNKSEEIEEEEEAYDRLVKLVAIYRASEEMPCLDISRDSEIKELSNTTVKTTGVGERQWYYQTCTEFGYYQTCEDANCPFSRMLTLNSQTELCPLLFGIPQSSLQSNVAFTNKYYGGDHPQTHRVLYVNGDIDPWHELSVLQNGTSVDRDRAIVIEGTAHCANMNTPQASDPPALIEARREIEVHVATWLKTAAWEHM</sequence>
<dbReference type="InterPro" id="IPR008758">
    <property type="entry name" value="Peptidase_S28"/>
</dbReference>
<evidence type="ECO:0000256" key="1">
    <source>
        <dbReference type="ARBA" id="ARBA00011079"/>
    </source>
</evidence>
<keyword evidence="4" id="KW-0378">Hydrolase</keyword>
<dbReference type="GO" id="GO:0070008">
    <property type="term" value="F:serine-type exopeptidase activity"/>
    <property type="evidence" value="ECO:0007669"/>
    <property type="project" value="InterPro"/>
</dbReference>
<keyword evidence="2" id="KW-0645">Protease</keyword>
<dbReference type="Gene3D" id="3.40.50.1820">
    <property type="entry name" value="alpha/beta hydrolase"/>
    <property type="match status" value="1"/>
</dbReference>
<reference evidence="7" key="1">
    <citation type="submission" date="2021-01" db="EMBL/GenBank/DDBJ databases">
        <authorList>
            <person name="Zahm M."/>
            <person name="Roques C."/>
            <person name="Cabau C."/>
            <person name="Klopp C."/>
            <person name="Donnadieu C."/>
            <person name="Jouanno E."/>
            <person name="Lampietro C."/>
            <person name="Louis A."/>
            <person name="Herpin A."/>
            <person name="Echchiki A."/>
            <person name="Berthelot C."/>
            <person name="Parey E."/>
            <person name="Roest-Crollius H."/>
            <person name="Braasch I."/>
            <person name="Postlethwait J."/>
            <person name="Bobe J."/>
            <person name="Montfort J."/>
            <person name="Bouchez O."/>
            <person name="Begum T."/>
            <person name="Mejri S."/>
            <person name="Adams A."/>
            <person name="Chen W.-J."/>
            <person name="Guiguen Y."/>
        </authorList>
    </citation>
    <scope>NUCLEOTIDE SEQUENCE</scope>
    <source>
        <strain evidence="7">YG-15Mar2019-1</strain>
        <tissue evidence="7">Brain</tissue>
    </source>
</reference>
<dbReference type="PANTHER" id="PTHR11010:SF11">
    <property type="entry name" value="THYMUS-SPECIFIC SERINE PROTEASE"/>
    <property type="match status" value="1"/>
</dbReference>
<feature type="chain" id="PRO_5038735624" description="Thymus-specific serine protease" evidence="6">
    <location>
        <begin position="21"/>
        <end position="510"/>
    </location>
</feature>
<name>A0A9D3T4N5_MEGAT</name>
<feature type="signal peptide" evidence="6">
    <location>
        <begin position="1"/>
        <end position="20"/>
    </location>
</feature>
<evidence type="ECO:0000256" key="4">
    <source>
        <dbReference type="ARBA" id="ARBA00022801"/>
    </source>
</evidence>
<evidence type="ECO:0000313" key="8">
    <source>
        <dbReference type="Proteomes" id="UP001046870"/>
    </source>
</evidence>
<dbReference type="InterPro" id="IPR029058">
    <property type="entry name" value="AB_hydrolase_fold"/>
</dbReference>
<evidence type="ECO:0008006" key="9">
    <source>
        <dbReference type="Google" id="ProtNLM"/>
    </source>
</evidence>
<dbReference type="GO" id="GO:0005768">
    <property type="term" value="C:endosome"/>
    <property type="evidence" value="ECO:0007669"/>
    <property type="project" value="TreeGrafter"/>
</dbReference>
<gene>
    <name evidence="7" type="ORF">MATL_G00117390</name>
</gene>
<keyword evidence="3 6" id="KW-0732">Signal</keyword>
<keyword evidence="5" id="KW-0325">Glycoprotein</keyword>
<comment type="caution">
    <text evidence="7">The sequence shown here is derived from an EMBL/GenBank/DDBJ whole genome shotgun (WGS) entry which is preliminary data.</text>
</comment>
<evidence type="ECO:0000256" key="5">
    <source>
        <dbReference type="ARBA" id="ARBA00023180"/>
    </source>
</evidence>
<evidence type="ECO:0000256" key="3">
    <source>
        <dbReference type="ARBA" id="ARBA00022729"/>
    </source>
</evidence>
<dbReference type="GO" id="GO:0005764">
    <property type="term" value="C:lysosome"/>
    <property type="evidence" value="ECO:0007669"/>
    <property type="project" value="TreeGrafter"/>
</dbReference>
<dbReference type="Gene3D" id="1.20.120.980">
    <property type="entry name" value="Serine carboxypeptidase S28, SKS domain"/>
    <property type="match status" value="1"/>
</dbReference>
<proteinExistence type="inferred from homology"/>
<evidence type="ECO:0000256" key="2">
    <source>
        <dbReference type="ARBA" id="ARBA00022670"/>
    </source>
</evidence>
<dbReference type="Proteomes" id="UP001046870">
    <property type="component" value="Chromosome 9"/>
</dbReference>
<dbReference type="OrthoDB" id="1735038at2759"/>
<evidence type="ECO:0000256" key="6">
    <source>
        <dbReference type="SAM" id="SignalP"/>
    </source>
</evidence>
<dbReference type="EMBL" id="JAFDVH010000009">
    <property type="protein sequence ID" value="KAG7470774.1"/>
    <property type="molecule type" value="Genomic_DNA"/>
</dbReference>
<comment type="similarity">
    <text evidence="1">Belongs to the peptidase S28 family.</text>
</comment>
<dbReference type="InterPro" id="IPR042269">
    <property type="entry name" value="Ser_carbopepase_S28_SKS"/>
</dbReference>